<keyword evidence="4" id="KW-0472">Membrane</keyword>
<proteinExistence type="predicted"/>
<evidence type="ECO:0000256" key="5">
    <source>
        <dbReference type="SAM" id="MobiDB-lite"/>
    </source>
</evidence>
<dbReference type="GO" id="GO:0016020">
    <property type="term" value="C:membrane"/>
    <property type="evidence" value="ECO:0007669"/>
    <property type="project" value="UniProtKB-SubCell"/>
</dbReference>
<feature type="region of interest" description="Disordered" evidence="5">
    <location>
        <begin position="552"/>
        <end position="575"/>
    </location>
</feature>
<protein>
    <submittedName>
        <fullName evidence="6">B(0,+)-type amino acid transporter 1</fullName>
    </submittedName>
</protein>
<dbReference type="Gene3D" id="1.20.1740.10">
    <property type="entry name" value="Amino acid/polyamine transporter I"/>
    <property type="match status" value="1"/>
</dbReference>
<name>A0AAV4N4U4_CAEEX</name>
<dbReference type="GO" id="GO:0015179">
    <property type="term" value="F:L-amino acid transmembrane transporter activity"/>
    <property type="evidence" value="ECO:0007669"/>
    <property type="project" value="TreeGrafter"/>
</dbReference>
<dbReference type="InterPro" id="IPR002293">
    <property type="entry name" value="AA/rel_permease1"/>
</dbReference>
<evidence type="ECO:0000313" key="7">
    <source>
        <dbReference type="Proteomes" id="UP001054945"/>
    </source>
</evidence>
<comment type="caution">
    <text evidence="6">The sequence shown here is derived from an EMBL/GenBank/DDBJ whole genome shotgun (WGS) entry which is preliminary data.</text>
</comment>
<feature type="compositionally biased region" description="Basic and acidic residues" evidence="5">
    <location>
        <begin position="49"/>
        <end position="61"/>
    </location>
</feature>
<keyword evidence="7" id="KW-1185">Reference proteome</keyword>
<evidence type="ECO:0000313" key="6">
    <source>
        <dbReference type="EMBL" id="GIX79708.1"/>
    </source>
</evidence>
<dbReference type="Pfam" id="PF13520">
    <property type="entry name" value="AA_permease_2"/>
    <property type="match status" value="1"/>
</dbReference>
<dbReference type="PANTHER" id="PTHR11785">
    <property type="entry name" value="AMINO ACID TRANSPORTER"/>
    <property type="match status" value="1"/>
</dbReference>
<accession>A0AAV4N4U4</accession>
<feature type="region of interest" description="Disordered" evidence="5">
    <location>
        <begin position="49"/>
        <end position="98"/>
    </location>
</feature>
<evidence type="ECO:0000256" key="1">
    <source>
        <dbReference type="ARBA" id="ARBA00004141"/>
    </source>
</evidence>
<dbReference type="Proteomes" id="UP001054945">
    <property type="component" value="Unassembled WGS sequence"/>
</dbReference>
<keyword evidence="2" id="KW-0812">Transmembrane</keyword>
<dbReference type="AlphaFoldDB" id="A0AAV4N4U4"/>
<keyword evidence="3" id="KW-1133">Transmembrane helix</keyword>
<evidence type="ECO:0000256" key="2">
    <source>
        <dbReference type="ARBA" id="ARBA00022692"/>
    </source>
</evidence>
<comment type="subcellular location">
    <subcellularLocation>
        <location evidence="1">Membrane</location>
        <topology evidence="1">Multi-pass membrane protein</topology>
    </subcellularLocation>
</comment>
<organism evidence="6 7">
    <name type="scientific">Caerostris extrusa</name>
    <name type="common">Bark spider</name>
    <name type="synonym">Caerostris bankana</name>
    <dbReference type="NCBI Taxonomy" id="172846"/>
    <lineage>
        <taxon>Eukaryota</taxon>
        <taxon>Metazoa</taxon>
        <taxon>Ecdysozoa</taxon>
        <taxon>Arthropoda</taxon>
        <taxon>Chelicerata</taxon>
        <taxon>Arachnida</taxon>
        <taxon>Araneae</taxon>
        <taxon>Araneomorphae</taxon>
        <taxon>Entelegynae</taxon>
        <taxon>Araneoidea</taxon>
        <taxon>Araneidae</taxon>
        <taxon>Caerostris</taxon>
    </lineage>
</organism>
<evidence type="ECO:0000256" key="4">
    <source>
        <dbReference type="ARBA" id="ARBA00023136"/>
    </source>
</evidence>
<reference evidence="6 7" key="1">
    <citation type="submission" date="2021-06" db="EMBL/GenBank/DDBJ databases">
        <title>Caerostris extrusa draft genome.</title>
        <authorList>
            <person name="Kono N."/>
            <person name="Arakawa K."/>
        </authorList>
    </citation>
    <scope>NUCLEOTIDE SEQUENCE [LARGE SCALE GENOMIC DNA]</scope>
</reference>
<dbReference type="InterPro" id="IPR050598">
    <property type="entry name" value="AminoAcid_Transporter"/>
</dbReference>
<evidence type="ECO:0000256" key="3">
    <source>
        <dbReference type="ARBA" id="ARBA00022989"/>
    </source>
</evidence>
<gene>
    <name evidence="6" type="primary">SLC7A9</name>
    <name evidence="6" type="ORF">CEXT_235771</name>
</gene>
<sequence length="631" mass="70938">MSLPTNGLARFLLDYRCLSLDRTFFVLSLGLMDGNYLFPEATSERGGWDKALPDLPVDGKRPVRASPQDGRGLARGQPRRRDRPQEEGGAAQRSRPHRRNHDRFWHLRITQRCLTALWVRWTQPHCVGRMRDLVSSRCPVLRRVGHNDHQVRGRVQLHDGRVRPPASLSFLVGSVLVLKPSMMAIICLSLAEYVIEPLHVGCRPDVVSVKLVAALSIGIITYINCLSVKLATRIQNFFTAAKLLAIAIIVVGGSFKLMQGHTEHLATGFEGSHATFSDIATAFYSGLWAYDGWNNLNYVTEELKNPYSRGFPLKIGTELYLSGISMFSKVLILVVNEGSILFQKFTAGYSHWHPTCHHVLRVCEHFLHHSHVVRRAAGLRSGCSDLGTPSTRGAVLRDAHIRRTQHFRSRKRILLHRWKIVLRGSQRGSPSGHPVVSAHSSSHSFPCPHIQCCPGDLHDHSRGHRQPDRLLQLHRVALLRRHFPGAHRDEAHQERAQEALQGSHRHRVRGAPHLSVPGGGSHRAGPTDRVPLRLHVRAIGLPRLHSLRALQAQPQRHGKIDRVLPTPPGSGPHQIRARLRRPTFKCDRKVEETESGPRLKGAKFDDEVVCISNQPGSRLPFQQRTLMPPEF</sequence>
<dbReference type="PANTHER" id="PTHR11785:SF512">
    <property type="entry name" value="SOBREMESA, ISOFORM B"/>
    <property type="match status" value="1"/>
</dbReference>
<dbReference type="EMBL" id="BPLR01002965">
    <property type="protein sequence ID" value="GIX79708.1"/>
    <property type="molecule type" value="Genomic_DNA"/>
</dbReference>